<sequence length="209" mass="22495">METPDESLVSPSSQGSDVTLNKVLITYDAQTGYWFVAGGGSWKNNNWSADVPTFLIPSVGDSKNVGGMDAIGVTYYNTSGDYNASVISSLGYWHDGEGNSVESNSPSEGNGKYGVAFEFQDKAIVTSVNYVTGYYTYKYLGQGFSAVVTYNSNFTNWNGKARTFYAHTWSSTNISSISLNGSNSGFGASVTFSSSSNNFKIYNDADTSF</sequence>
<reference evidence="1 2" key="1">
    <citation type="submission" date="2023-12" db="EMBL/GenBank/DDBJ databases">
        <title>Whole genome sequencing of Paenibacillus phoenicis isolated from the Phoenix Mars Lander spacecraft assembly facility.</title>
        <authorList>
            <person name="Garcia A."/>
            <person name="Venkateswaran K."/>
        </authorList>
    </citation>
    <scope>NUCLEOTIDE SEQUENCE [LARGE SCALE GENOMIC DNA]</scope>
    <source>
        <strain evidence="1 2">3PO2SA</strain>
    </source>
</reference>
<protein>
    <submittedName>
        <fullName evidence="1">Uncharacterized protein</fullName>
    </submittedName>
</protein>
<name>A0ABU5PR91_9BACL</name>
<dbReference type="RefSeq" id="WP_323079023.1">
    <property type="nucleotide sequence ID" value="NZ_CBCSKM010000022.1"/>
</dbReference>
<evidence type="ECO:0000313" key="2">
    <source>
        <dbReference type="Proteomes" id="UP001292216"/>
    </source>
</evidence>
<comment type="caution">
    <text evidence="1">The sequence shown here is derived from an EMBL/GenBank/DDBJ whole genome shotgun (WGS) entry which is preliminary data.</text>
</comment>
<dbReference type="EMBL" id="JAYERP010000001">
    <property type="protein sequence ID" value="MEA3572469.1"/>
    <property type="molecule type" value="Genomic_DNA"/>
</dbReference>
<organism evidence="1 2">
    <name type="scientific">Paenibacillus phoenicis</name>
    <dbReference type="NCBI Taxonomy" id="554117"/>
    <lineage>
        <taxon>Bacteria</taxon>
        <taxon>Bacillati</taxon>
        <taxon>Bacillota</taxon>
        <taxon>Bacilli</taxon>
        <taxon>Bacillales</taxon>
        <taxon>Paenibacillaceae</taxon>
        <taxon>Paenibacillus</taxon>
    </lineage>
</organism>
<proteinExistence type="predicted"/>
<keyword evidence="2" id="KW-1185">Reference proteome</keyword>
<accession>A0ABU5PR91</accession>
<evidence type="ECO:0000313" key="1">
    <source>
        <dbReference type="EMBL" id="MEA3572469.1"/>
    </source>
</evidence>
<gene>
    <name evidence="1" type="ORF">U9M73_21305</name>
</gene>
<dbReference type="Proteomes" id="UP001292216">
    <property type="component" value="Unassembled WGS sequence"/>
</dbReference>